<name>A0A5E4M7E7_9HEMI</name>
<feature type="signal peptide" evidence="7">
    <location>
        <begin position="1"/>
        <end position="24"/>
    </location>
</feature>
<sequence length="179" mass="20146">MSKFAKVITIIFSFLLTCIYPLSASQGGRDVEVGFSQGRTAKQIIISAIEEAKISIDIAAYSFTSKPIVLAIVDAQNRGVHIRIVADKKSNCGKYTAVTYLTNHRIPVRLNDKYAIMHNKFMIIDGHSVQTGSFNYTQSAASRNAENVIYLRNQVDVAEKYIREFNRLWNEAVENKSTY</sequence>
<keyword evidence="3" id="KW-0443">Lipid metabolism</keyword>
<feature type="domain" description="PLD phosphodiesterase" evidence="8">
    <location>
        <begin position="113"/>
        <end position="140"/>
    </location>
</feature>
<dbReference type="Gene3D" id="3.30.870.10">
    <property type="entry name" value="Endonuclease Chain A"/>
    <property type="match status" value="1"/>
</dbReference>
<proteinExistence type="inferred from homology"/>
<protein>
    <recommendedName>
        <fullName evidence="5">Mitochondrial cardiolipin hydrolase</fullName>
    </recommendedName>
    <alternativeName>
        <fullName evidence="6">Mitochondrial phospholipase</fullName>
    </alternativeName>
</protein>
<dbReference type="Proteomes" id="UP000325440">
    <property type="component" value="Unassembled WGS sequence"/>
</dbReference>
<dbReference type="PANTHER" id="PTHR43856:SF1">
    <property type="entry name" value="MITOCHONDRIAL CARDIOLIPIN HYDROLASE"/>
    <property type="match status" value="1"/>
</dbReference>
<evidence type="ECO:0000313" key="9">
    <source>
        <dbReference type="EMBL" id="VVC27431.1"/>
    </source>
</evidence>
<dbReference type="Pfam" id="PF13091">
    <property type="entry name" value="PLDc_2"/>
    <property type="match status" value="1"/>
</dbReference>
<evidence type="ECO:0000256" key="1">
    <source>
        <dbReference type="ARBA" id="ARBA00022801"/>
    </source>
</evidence>
<dbReference type="OrthoDB" id="5205528at2759"/>
<evidence type="ECO:0000256" key="5">
    <source>
        <dbReference type="ARBA" id="ARBA00040549"/>
    </source>
</evidence>
<dbReference type="SUPFAM" id="SSF56024">
    <property type="entry name" value="Phospholipase D/nuclease"/>
    <property type="match status" value="1"/>
</dbReference>
<evidence type="ECO:0000256" key="7">
    <source>
        <dbReference type="SAM" id="SignalP"/>
    </source>
</evidence>
<organism evidence="9 10">
    <name type="scientific">Cinara cedri</name>
    <dbReference type="NCBI Taxonomy" id="506608"/>
    <lineage>
        <taxon>Eukaryota</taxon>
        <taxon>Metazoa</taxon>
        <taxon>Ecdysozoa</taxon>
        <taxon>Arthropoda</taxon>
        <taxon>Hexapoda</taxon>
        <taxon>Insecta</taxon>
        <taxon>Pterygota</taxon>
        <taxon>Neoptera</taxon>
        <taxon>Paraneoptera</taxon>
        <taxon>Hemiptera</taxon>
        <taxon>Sternorrhyncha</taxon>
        <taxon>Aphidomorpha</taxon>
        <taxon>Aphidoidea</taxon>
        <taxon>Aphididae</taxon>
        <taxon>Lachninae</taxon>
        <taxon>Cinara</taxon>
    </lineage>
</organism>
<evidence type="ECO:0000259" key="8">
    <source>
        <dbReference type="PROSITE" id="PS50035"/>
    </source>
</evidence>
<dbReference type="PROSITE" id="PS50035">
    <property type="entry name" value="PLD"/>
    <property type="match status" value="1"/>
</dbReference>
<dbReference type="SMART" id="SM00155">
    <property type="entry name" value="PLDc"/>
    <property type="match status" value="1"/>
</dbReference>
<dbReference type="AlphaFoldDB" id="A0A5E4M7E7"/>
<keyword evidence="10" id="KW-1185">Reference proteome</keyword>
<dbReference type="InterPro" id="IPR025202">
    <property type="entry name" value="PLD-like_dom"/>
</dbReference>
<evidence type="ECO:0000256" key="4">
    <source>
        <dbReference type="ARBA" id="ARBA00038012"/>
    </source>
</evidence>
<dbReference type="InterPro" id="IPR001736">
    <property type="entry name" value="PLipase_D/transphosphatidylase"/>
</dbReference>
<comment type="similarity">
    <text evidence="4">Belongs to the phospholipase D family. MitoPLD/Zucchini subfamily.</text>
</comment>
<dbReference type="InterPro" id="IPR051406">
    <property type="entry name" value="PLD_domain"/>
</dbReference>
<dbReference type="PANTHER" id="PTHR43856">
    <property type="entry name" value="CARDIOLIPIN HYDROLASE"/>
    <property type="match status" value="1"/>
</dbReference>
<evidence type="ECO:0000256" key="3">
    <source>
        <dbReference type="ARBA" id="ARBA00023098"/>
    </source>
</evidence>
<evidence type="ECO:0000256" key="6">
    <source>
        <dbReference type="ARBA" id="ARBA00043167"/>
    </source>
</evidence>
<dbReference type="CDD" id="cd09170">
    <property type="entry name" value="PLDc_Nuc"/>
    <property type="match status" value="1"/>
</dbReference>
<feature type="chain" id="PRO_5022941731" description="Mitochondrial cardiolipin hydrolase" evidence="7">
    <location>
        <begin position="25"/>
        <end position="179"/>
    </location>
</feature>
<accession>A0A5E4M7E7</accession>
<evidence type="ECO:0000256" key="2">
    <source>
        <dbReference type="ARBA" id="ARBA00022963"/>
    </source>
</evidence>
<keyword evidence="2" id="KW-0442">Lipid degradation</keyword>
<evidence type="ECO:0000313" key="10">
    <source>
        <dbReference type="Proteomes" id="UP000325440"/>
    </source>
</evidence>
<dbReference type="EMBL" id="CABPRJ010000113">
    <property type="protein sequence ID" value="VVC27431.1"/>
    <property type="molecule type" value="Genomic_DNA"/>
</dbReference>
<keyword evidence="1" id="KW-0378">Hydrolase</keyword>
<dbReference type="GO" id="GO:0016042">
    <property type="term" value="P:lipid catabolic process"/>
    <property type="evidence" value="ECO:0007669"/>
    <property type="project" value="UniProtKB-KW"/>
</dbReference>
<gene>
    <name evidence="9" type="ORF">CINCED_3A012765</name>
</gene>
<keyword evidence="7" id="KW-0732">Signal</keyword>
<dbReference type="GO" id="GO:0016891">
    <property type="term" value="F:RNA endonuclease activity producing 5'-phosphomonoesters, hydrolytic mechanism"/>
    <property type="evidence" value="ECO:0007669"/>
    <property type="project" value="TreeGrafter"/>
</dbReference>
<reference evidence="9 10" key="1">
    <citation type="submission" date="2019-08" db="EMBL/GenBank/DDBJ databases">
        <authorList>
            <person name="Alioto T."/>
            <person name="Alioto T."/>
            <person name="Gomez Garrido J."/>
        </authorList>
    </citation>
    <scope>NUCLEOTIDE SEQUENCE [LARGE SCALE GENOMIC DNA]</scope>
</reference>